<organism evidence="2 3">
    <name type="scientific">Vanrija pseudolonga</name>
    <dbReference type="NCBI Taxonomy" id="143232"/>
    <lineage>
        <taxon>Eukaryota</taxon>
        <taxon>Fungi</taxon>
        <taxon>Dikarya</taxon>
        <taxon>Basidiomycota</taxon>
        <taxon>Agaricomycotina</taxon>
        <taxon>Tremellomycetes</taxon>
        <taxon>Trichosporonales</taxon>
        <taxon>Trichosporonaceae</taxon>
        <taxon>Vanrija</taxon>
    </lineage>
</organism>
<dbReference type="Proteomes" id="UP000827549">
    <property type="component" value="Chromosome 1"/>
</dbReference>
<name>A0AAF0Y400_9TREE</name>
<dbReference type="EMBL" id="CP086714">
    <property type="protein sequence ID" value="WOO77241.1"/>
    <property type="molecule type" value="Genomic_DNA"/>
</dbReference>
<feature type="region of interest" description="Disordered" evidence="1">
    <location>
        <begin position="1"/>
        <end position="37"/>
    </location>
</feature>
<gene>
    <name evidence="2" type="ORF">LOC62_01G000833</name>
</gene>
<dbReference type="PRINTS" id="PR01217">
    <property type="entry name" value="PRICHEXTENSN"/>
</dbReference>
<feature type="compositionally biased region" description="Pro residues" evidence="1">
    <location>
        <begin position="96"/>
        <end position="105"/>
    </location>
</feature>
<sequence length="350" mass="35205">MSGNNVPAPAPAPEATLPEATMPKVSATATTPHPRRAGVSAAGVWAGLARFWDAVGAVRDHKLEPTPPPPPPLPASPTSPTSPRMALFNPFARSPPATPLSPVPPVVDASGTPASPSPEAPDPAPEQSTQHIEAPLPLPADTLPPFHAHVSLPCAALLEQHRDDALPALLGDIAAVQELCVRARRGAPGGEYGAFGTGSGHQAELRNLERTARSLVHLSAGVEMQLRMLRGLPPCIAALSEAEGEDDVVEGGTDVVDGGEVVEAHSVAEDGAEGGAPDAAGAVPAPAALGADETAPLPHDVDDGHQPQRVEASLPTAVDVPAATSPATVTVSVASPAEAPTATPTSSTAA</sequence>
<evidence type="ECO:0000313" key="2">
    <source>
        <dbReference type="EMBL" id="WOO77241.1"/>
    </source>
</evidence>
<keyword evidence="3" id="KW-1185">Reference proteome</keyword>
<dbReference type="RefSeq" id="XP_062623273.1">
    <property type="nucleotide sequence ID" value="XM_062767289.1"/>
</dbReference>
<protein>
    <submittedName>
        <fullName evidence="2">Uncharacterized protein</fullName>
    </submittedName>
</protein>
<feature type="region of interest" description="Disordered" evidence="1">
    <location>
        <begin position="59"/>
        <end position="130"/>
    </location>
</feature>
<feature type="compositionally biased region" description="Basic and acidic residues" evidence="1">
    <location>
        <begin position="299"/>
        <end position="308"/>
    </location>
</feature>
<evidence type="ECO:0000313" key="3">
    <source>
        <dbReference type="Proteomes" id="UP000827549"/>
    </source>
</evidence>
<proteinExistence type="predicted"/>
<feature type="compositionally biased region" description="Low complexity" evidence="1">
    <location>
        <begin position="334"/>
        <end position="350"/>
    </location>
</feature>
<reference evidence="2" key="1">
    <citation type="submission" date="2023-10" db="EMBL/GenBank/DDBJ databases">
        <authorList>
            <person name="Noh H."/>
        </authorList>
    </citation>
    <scope>NUCLEOTIDE SEQUENCE</scope>
    <source>
        <strain evidence="2">DUCC4014</strain>
    </source>
</reference>
<feature type="compositionally biased region" description="Pro residues" evidence="1">
    <location>
        <begin position="115"/>
        <end position="124"/>
    </location>
</feature>
<dbReference type="GeneID" id="87804091"/>
<accession>A0AAF0Y400</accession>
<dbReference type="AlphaFoldDB" id="A0AAF0Y400"/>
<evidence type="ECO:0000256" key="1">
    <source>
        <dbReference type="SAM" id="MobiDB-lite"/>
    </source>
</evidence>
<feature type="region of interest" description="Disordered" evidence="1">
    <location>
        <begin position="290"/>
        <end position="350"/>
    </location>
</feature>
<feature type="compositionally biased region" description="Pro residues" evidence="1">
    <location>
        <begin position="65"/>
        <end position="77"/>
    </location>
</feature>